<evidence type="ECO:0000256" key="4">
    <source>
        <dbReference type="ARBA" id="ARBA00023180"/>
    </source>
</evidence>
<dbReference type="Proteomes" id="UP001163046">
    <property type="component" value="Unassembled WGS sequence"/>
</dbReference>
<evidence type="ECO:0000256" key="1">
    <source>
        <dbReference type="ARBA" id="ARBA00004370"/>
    </source>
</evidence>
<dbReference type="PANTHER" id="PTHR46182:SF2">
    <property type="entry name" value="FI19480P1"/>
    <property type="match status" value="1"/>
</dbReference>
<dbReference type="Pfam" id="PF23597">
    <property type="entry name" value="KIAA0319_N"/>
    <property type="match status" value="1"/>
</dbReference>
<evidence type="ECO:0000313" key="8">
    <source>
        <dbReference type="EMBL" id="KAJ7382499.1"/>
    </source>
</evidence>
<evidence type="ECO:0000256" key="2">
    <source>
        <dbReference type="ARBA" id="ARBA00022729"/>
    </source>
</evidence>
<proteinExistence type="predicted"/>
<keyword evidence="6" id="KW-1133">Transmembrane helix</keyword>
<keyword evidence="6" id="KW-0812">Transmembrane</keyword>
<feature type="domain" description="Seven cysteines N-terminal" evidence="7">
    <location>
        <begin position="72"/>
        <end position="154"/>
    </location>
</feature>
<dbReference type="InterPro" id="IPR013980">
    <property type="entry name" value="MANSC_dom"/>
</dbReference>
<accession>A0A9X0D2J8</accession>
<evidence type="ECO:0000256" key="5">
    <source>
        <dbReference type="SAM" id="MobiDB-lite"/>
    </source>
</evidence>
<reference evidence="8" key="1">
    <citation type="submission" date="2023-01" db="EMBL/GenBank/DDBJ databases">
        <title>Genome assembly of the deep-sea coral Lophelia pertusa.</title>
        <authorList>
            <person name="Herrera S."/>
            <person name="Cordes E."/>
        </authorList>
    </citation>
    <scope>NUCLEOTIDE SEQUENCE</scope>
    <source>
        <strain evidence="8">USNM1676648</strain>
        <tissue evidence="8">Polyp</tissue>
    </source>
</reference>
<keyword evidence="4" id="KW-0325">Glycoprotein</keyword>
<keyword evidence="2" id="KW-0732">Signal</keyword>
<gene>
    <name evidence="8" type="ORF">OS493_034661</name>
</gene>
<dbReference type="PANTHER" id="PTHR46182">
    <property type="entry name" value="FI19480P1"/>
    <property type="match status" value="1"/>
</dbReference>
<evidence type="ECO:0000256" key="6">
    <source>
        <dbReference type="SAM" id="Phobius"/>
    </source>
</evidence>
<dbReference type="InterPro" id="IPR029865">
    <property type="entry name" value="KIAA0319-like"/>
</dbReference>
<protein>
    <recommendedName>
        <fullName evidence="7">Seven cysteines N-terminal domain-containing protein</fullName>
    </recommendedName>
</protein>
<comment type="caution">
    <text evidence="8">The sequence shown here is derived from an EMBL/GenBank/DDBJ whole genome shotgun (WGS) entry which is preliminary data.</text>
</comment>
<dbReference type="SMART" id="SM00765">
    <property type="entry name" value="MANEC"/>
    <property type="match status" value="1"/>
</dbReference>
<dbReference type="GO" id="GO:0001764">
    <property type="term" value="P:neuron migration"/>
    <property type="evidence" value="ECO:0007669"/>
    <property type="project" value="TreeGrafter"/>
</dbReference>
<evidence type="ECO:0000313" key="9">
    <source>
        <dbReference type="Proteomes" id="UP001163046"/>
    </source>
</evidence>
<feature type="compositionally biased region" description="Acidic residues" evidence="5">
    <location>
        <begin position="260"/>
        <end position="274"/>
    </location>
</feature>
<dbReference type="GO" id="GO:0016020">
    <property type="term" value="C:membrane"/>
    <property type="evidence" value="ECO:0007669"/>
    <property type="project" value="UniProtKB-SubCell"/>
</dbReference>
<name>A0A9X0D2J8_9CNID</name>
<keyword evidence="9" id="KW-1185">Reference proteome</keyword>
<dbReference type="InterPro" id="IPR011106">
    <property type="entry name" value="MANSC_N"/>
</dbReference>
<dbReference type="OrthoDB" id="536372at2759"/>
<comment type="subcellular location">
    <subcellularLocation>
        <location evidence="1">Membrane</location>
    </subcellularLocation>
</comment>
<feature type="transmembrane region" description="Helical" evidence="6">
    <location>
        <begin position="174"/>
        <end position="199"/>
    </location>
</feature>
<dbReference type="AlphaFoldDB" id="A0A9X0D2J8"/>
<keyword evidence="3 6" id="KW-0472">Membrane</keyword>
<sequence length="274" mass="30246">MQECIGKTCELGRGDLAFMLGSYCYSVSCSSDRVCQTIPAQPSKFYPRIAFLKWAPKINETELLEDEGADYISIPKCTRSHILYNHTLLGGLRAGNFTHLAEVDSIETCAALCCAEQTCDLALVLGENCYAGDCASKELCVPVPVKPTANRSSQIAYITSRKKVEEPGTADWSLWYIIVGSIAIGIGITGIMWTVCTCWHRGRRLRPKDEPSDRFTMMNEGGDSPQGLEMLPQGWNLQQFGQQYNTSGNLKNGPMFLSDTESDSDDHDESEDPS</sequence>
<feature type="region of interest" description="Disordered" evidence="5">
    <location>
        <begin position="243"/>
        <end position="274"/>
    </location>
</feature>
<dbReference type="GO" id="GO:0031410">
    <property type="term" value="C:cytoplasmic vesicle"/>
    <property type="evidence" value="ECO:0007669"/>
    <property type="project" value="TreeGrafter"/>
</dbReference>
<organism evidence="8 9">
    <name type="scientific">Desmophyllum pertusum</name>
    <dbReference type="NCBI Taxonomy" id="174260"/>
    <lineage>
        <taxon>Eukaryota</taxon>
        <taxon>Metazoa</taxon>
        <taxon>Cnidaria</taxon>
        <taxon>Anthozoa</taxon>
        <taxon>Hexacorallia</taxon>
        <taxon>Scleractinia</taxon>
        <taxon>Caryophylliina</taxon>
        <taxon>Caryophylliidae</taxon>
        <taxon>Desmophyllum</taxon>
    </lineage>
</organism>
<evidence type="ECO:0000259" key="7">
    <source>
        <dbReference type="SMART" id="SM00765"/>
    </source>
</evidence>
<dbReference type="EMBL" id="MU825922">
    <property type="protein sequence ID" value="KAJ7382499.1"/>
    <property type="molecule type" value="Genomic_DNA"/>
</dbReference>
<evidence type="ECO:0000256" key="3">
    <source>
        <dbReference type="ARBA" id="ARBA00023136"/>
    </source>
</evidence>